<protein>
    <submittedName>
        <fullName evidence="1">Uncharacterized protein</fullName>
    </submittedName>
</protein>
<sequence>MSEKNILAYFKSPEDAESVSKKLQSLRVVDMSIDRFSRFPDMEMYKETHFAGDVISISSMGTGSLDPVSASIMAGADSSVSGMSHGGQGGPTGRDILLTVVVEEESFEQALKLIVEADGMV</sequence>
<evidence type="ECO:0000313" key="1">
    <source>
        <dbReference type="EMBL" id="GAF07008.1"/>
    </source>
</evidence>
<dbReference type="EMBL" id="BAVZ01000002">
    <property type="protein sequence ID" value="GAF07008.1"/>
    <property type="molecule type" value="Genomic_DNA"/>
</dbReference>
<dbReference type="OrthoDB" id="2375806at2"/>
<dbReference type="AlphaFoldDB" id="W7YHF3"/>
<dbReference type="eggNOG" id="ENOG5032VE6">
    <property type="taxonomic scope" value="Bacteria"/>
</dbReference>
<evidence type="ECO:0000313" key="2">
    <source>
        <dbReference type="Proteomes" id="UP000019364"/>
    </source>
</evidence>
<dbReference type="RefSeq" id="WP_036646597.1">
    <property type="nucleotide sequence ID" value="NZ_BAVZ01000002.1"/>
</dbReference>
<accession>W7YHF3</accession>
<comment type="caution">
    <text evidence="1">The sequence shown here is derived from an EMBL/GenBank/DDBJ whole genome shotgun (WGS) entry which is preliminary data.</text>
</comment>
<dbReference type="Proteomes" id="UP000019364">
    <property type="component" value="Unassembled WGS sequence"/>
</dbReference>
<reference evidence="1 2" key="1">
    <citation type="journal article" date="2014" name="Genome Announc.">
        <title>Draft Genome Sequence of Paenibacillus pini JCM 16418T, Isolated from the Rhizosphere of Pine Tree.</title>
        <authorList>
            <person name="Yuki M."/>
            <person name="Oshima K."/>
            <person name="Suda W."/>
            <person name="Oshida Y."/>
            <person name="Kitamura K."/>
            <person name="Iida Y."/>
            <person name="Hattori M."/>
            <person name="Ohkuma M."/>
        </authorList>
    </citation>
    <scope>NUCLEOTIDE SEQUENCE [LARGE SCALE GENOMIC DNA]</scope>
    <source>
        <strain evidence="1 2">JCM 16418</strain>
    </source>
</reference>
<keyword evidence="2" id="KW-1185">Reference proteome</keyword>
<gene>
    <name evidence="1" type="ORF">JCM16418_995</name>
</gene>
<dbReference type="STRING" id="1236976.JCM16418_995"/>
<name>W7YHF3_9BACL</name>
<proteinExistence type="predicted"/>
<organism evidence="1 2">
    <name type="scientific">Paenibacillus pini JCM 16418</name>
    <dbReference type="NCBI Taxonomy" id="1236976"/>
    <lineage>
        <taxon>Bacteria</taxon>
        <taxon>Bacillati</taxon>
        <taxon>Bacillota</taxon>
        <taxon>Bacilli</taxon>
        <taxon>Bacillales</taxon>
        <taxon>Paenibacillaceae</taxon>
        <taxon>Paenibacillus</taxon>
    </lineage>
</organism>